<protein>
    <recommendedName>
        <fullName evidence="3">Acyl-CoA dehydrogenase</fullName>
    </recommendedName>
</protein>
<dbReference type="EMBL" id="BBPI01000073">
    <property type="protein sequence ID" value="GAM02119.1"/>
    <property type="molecule type" value="Genomic_DNA"/>
</dbReference>
<dbReference type="OrthoDB" id="2986495at2"/>
<dbReference type="AlphaFoldDB" id="A0A0A1WAZ8"/>
<proteinExistence type="predicted"/>
<name>A0A0A1WAZ8_9SPHN</name>
<dbReference type="RefSeq" id="WP_042489913.1">
    <property type="nucleotide sequence ID" value="NZ_BBPI01000073.1"/>
</dbReference>
<dbReference type="eggNOG" id="COG1960">
    <property type="taxonomic scope" value="Bacteria"/>
</dbReference>
<evidence type="ECO:0008006" key="3">
    <source>
        <dbReference type="Google" id="ProtNLM"/>
    </source>
</evidence>
<accession>A0A0A1WAZ8</accession>
<dbReference type="InterPro" id="IPR009100">
    <property type="entry name" value="AcylCoA_DH/oxidase_NM_dom_sf"/>
</dbReference>
<gene>
    <name evidence="1" type="ORF">SP5_073_00470</name>
</gene>
<reference evidence="1 2" key="1">
    <citation type="submission" date="2014-11" db="EMBL/GenBank/DDBJ databases">
        <title>Whole genome shotgun sequence of Sphingomonas parapaucimobilis NBRC 15100.</title>
        <authorList>
            <person name="Katano-Makiyama Y."/>
            <person name="Hosoyama A."/>
            <person name="Hashimoto M."/>
            <person name="Hosoyama Y."/>
            <person name="Noguchi M."/>
            <person name="Numata M."/>
            <person name="Tsuchikane K."/>
            <person name="Hirakata S."/>
            <person name="Uohara A."/>
            <person name="Shimodaira J."/>
            <person name="Ohji S."/>
            <person name="Ichikawa N."/>
            <person name="Kimura A."/>
            <person name="Yamazoe A."/>
            <person name="Fujita N."/>
        </authorList>
    </citation>
    <scope>NUCLEOTIDE SEQUENCE [LARGE SCALE GENOMIC DNA]</scope>
    <source>
        <strain evidence="1 2">NBRC 15100</strain>
    </source>
</reference>
<dbReference type="Gene3D" id="2.40.110.10">
    <property type="entry name" value="Butyryl-CoA Dehydrogenase, subunit A, domain 2"/>
    <property type="match status" value="1"/>
</dbReference>
<dbReference type="SUPFAM" id="SSF47203">
    <property type="entry name" value="Acyl-CoA dehydrogenase C-terminal domain-like"/>
    <property type="match status" value="1"/>
</dbReference>
<dbReference type="SUPFAM" id="SSF56645">
    <property type="entry name" value="Acyl-CoA dehydrogenase NM domain-like"/>
    <property type="match status" value="1"/>
</dbReference>
<dbReference type="Gene3D" id="1.20.140.10">
    <property type="entry name" value="Butyryl-CoA Dehydrogenase, subunit A, domain 3"/>
    <property type="match status" value="1"/>
</dbReference>
<dbReference type="InterPro" id="IPR046373">
    <property type="entry name" value="Acyl-CoA_Oxase/DH_mid-dom_sf"/>
</dbReference>
<dbReference type="InterPro" id="IPR036250">
    <property type="entry name" value="AcylCo_DH-like_C"/>
</dbReference>
<sequence>MTMMADQLRGAIAAQGWADHPPCDPQTADELIALLARLYGIGRRDLPLARLVEGHVDAVQIVRRYGSAAQVDVLGRALARGATLGVWNAGWPGEALRLDDGRLSGGKSYASGAGVLSHALVTADTSDGVQLLLLDLSRIPPAVDSDWWRVIGMQRSETHRVRWDHAPVTDADRIGRPGCYAHEPFFSGGALRFVAVHAGGVAGICDLSRDHLVAAGRGDDPFQAARLAELFALAEGAAAIVRRTARLWFENAEEGDEPRLARVAAARLAVADAAERAMVVAREAVGLASQFHSHPLSAMLSDLAVYLRQPAPDAQRLRVGRGVLQGLLVPAL</sequence>
<organism evidence="1 2">
    <name type="scientific">Sphingomonas parapaucimobilis NBRC 15100</name>
    <dbReference type="NCBI Taxonomy" id="1219049"/>
    <lineage>
        <taxon>Bacteria</taxon>
        <taxon>Pseudomonadati</taxon>
        <taxon>Pseudomonadota</taxon>
        <taxon>Alphaproteobacteria</taxon>
        <taxon>Sphingomonadales</taxon>
        <taxon>Sphingomonadaceae</taxon>
        <taxon>Sphingomonas</taxon>
    </lineage>
</organism>
<keyword evidence="2" id="KW-1185">Reference proteome</keyword>
<evidence type="ECO:0000313" key="1">
    <source>
        <dbReference type="EMBL" id="GAM02119.1"/>
    </source>
</evidence>
<comment type="caution">
    <text evidence="1">The sequence shown here is derived from an EMBL/GenBank/DDBJ whole genome shotgun (WGS) entry which is preliminary data.</text>
</comment>
<evidence type="ECO:0000313" key="2">
    <source>
        <dbReference type="Proteomes" id="UP000032305"/>
    </source>
</evidence>
<dbReference type="GO" id="GO:0016627">
    <property type="term" value="F:oxidoreductase activity, acting on the CH-CH group of donors"/>
    <property type="evidence" value="ECO:0007669"/>
    <property type="project" value="InterPro"/>
</dbReference>
<dbReference type="Proteomes" id="UP000032305">
    <property type="component" value="Unassembled WGS sequence"/>
</dbReference>